<feature type="compositionally biased region" description="Low complexity" evidence="1">
    <location>
        <begin position="83"/>
        <end position="97"/>
    </location>
</feature>
<feature type="compositionally biased region" description="Low complexity" evidence="1">
    <location>
        <begin position="338"/>
        <end position="362"/>
    </location>
</feature>
<feature type="region of interest" description="Disordered" evidence="1">
    <location>
        <begin position="275"/>
        <end position="383"/>
    </location>
</feature>
<evidence type="ECO:0000313" key="2">
    <source>
        <dbReference type="EMBL" id="TFY70306.1"/>
    </source>
</evidence>
<feature type="region of interest" description="Disordered" evidence="1">
    <location>
        <begin position="1"/>
        <end position="98"/>
    </location>
</feature>
<feature type="compositionally biased region" description="Polar residues" evidence="1">
    <location>
        <begin position="296"/>
        <end position="305"/>
    </location>
</feature>
<dbReference type="EMBL" id="SEOQ01000110">
    <property type="protein sequence ID" value="TFY70306.1"/>
    <property type="molecule type" value="Genomic_DNA"/>
</dbReference>
<reference evidence="2 3" key="1">
    <citation type="submission" date="2019-02" db="EMBL/GenBank/DDBJ databases">
        <title>Genome sequencing of the rare red list fungi Dentipellis fragilis.</title>
        <authorList>
            <person name="Buettner E."/>
            <person name="Kellner H."/>
        </authorList>
    </citation>
    <scope>NUCLEOTIDE SEQUENCE [LARGE SCALE GENOMIC DNA]</scope>
    <source>
        <strain evidence="2 3">DSM 105465</strain>
    </source>
</reference>
<dbReference type="Proteomes" id="UP000298327">
    <property type="component" value="Unassembled WGS sequence"/>
</dbReference>
<feature type="compositionally biased region" description="Low complexity" evidence="1">
    <location>
        <begin position="276"/>
        <end position="291"/>
    </location>
</feature>
<feature type="region of interest" description="Disordered" evidence="1">
    <location>
        <begin position="432"/>
        <end position="452"/>
    </location>
</feature>
<keyword evidence="3" id="KW-1185">Reference proteome</keyword>
<accession>A0A4Y9Z615</accession>
<evidence type="ECO:0000256" key="1">
    <source>
        <dbReference type="SAM" id="MobiDB-lite"/>
    </source>
</evidence>
<sequence length="491" mass="54408">MSVPSYRLETPRRPPPPPLRLNSGKRSSSLAGKSNPTSEPLLYDLPSATPLSPPGTSPSRVTSPTSPSYAGRSRIRVPRSRRSSPQPSRARSATPSRVMSDLEDFAEHCRQWYFNQDEEAGRVMTRTLATLPPSQRAPYAKLQGSIRAAYHASVNARRTAEFRAHLSATTPGASLMPHSRADPHGPLARKERLERFDRFVRSWCTMGMPGTKPFFEGLWAVLRLQVVPGKLGGAGSYRIEWEIDDAVFQEAAGKDFMLEAIDVLKGVLAFEESPSKRASSSCSNSRPASPAWSLIHSRSQSQPLSSKPPVPARRKAAPLATPTHAKRPRAPSDPFLDTPTPSRSYTSSTTQSTLPLSASPPDTVDDPPSPITPPAEADGSFRPMGMDYMYQQESEEAYMRVWTSPDLSNPEVLELLKVFPTFISRRALPRFSESPASRRPNDIEEGQEASALKDEIRIGTGRMWVSARQRAGGWDGGWWARFVLWWKRIFC</sequence>
<gene>
    <name evidence="2" type="ORF">EVG20_g2700</name>
</gene>
<dbReference type="AlphaFoldDB" id="A0A4Y9Z615"/>
<comment type="caution">
    <text evidence="2">The sequence shown here is derived from an EMBL/GenBank/DDBJ whole genome shotgun (WGS) entry which is preliminary data.</text>
</comment>
<feature type="compositionally biased region" description="Low complexity" evidence="1">
    <location>
        <begin position="57"/>
        <end position="68"/>
    </location>
</feature>
<proteinExistence type="predicted"/>
<dbReference type="OrthoDB" id="2568455at2759"/>
<evidence type="ECO:0000313" key="3">
    <source>
        <dbReference type="Proteomes" id="UP000298327"/>
    </source>
</evidence>
<feature type="compositionally biased region" description="Basic residues" evidence="1">
    <location>
        <begin position="73"/>
        <end position="82"/>
    </location>
</feature>
<feature type="compositionally biased region" description="Polar residues" evidence="1">
    <location>
        <begin position="24"/>
        <end position="38"/>
    </location>
</feature>
<name>A0A4Y9Z615_9AGAM</name>
<organism evidence="2 3">
    <name type="scientific">Dentipellis fragilis</name>
    <dbReference type="NCBI Taxonomy" id="205917"/>
    <lineage>
        <taxon>Eukaryota</taxon>
        <taxon>Fungi</taxon>
        <taxon>Dikarya</taxon>
        <taxon>Basidiomycota</taxon>
        <taxon>Agaricomycotina</taxon>
        <taxon>Agaricomycetes</taxon>
        <taxon>Russulales</taxon>
        <taxon>Hericiaceae</taxon>
        <taxon>Dentipellis</taxon>
    </lineage>
</organism>
<protein>
    <submittedName>
        <fullName evidence="2">Uncharacterized protein</fullName>
    </submittedName>
</protein>